<dbReference type="OrthoDB" id="8549922at2"/>
<dbReference type="EMBL" id="PRKW01000001">
    <property type="protein sequence ID" value="PPB50566.1"/>
    <property type="molecule type" value="Genomic_DNA"/>
</dbReference>
<dbReference type="GO" id="GO:0047355">
    <property type="term" value="F:CDP-glycerol glycerophosphotransferase activity"/>
    <property type="evidence" value="ECO:0007669"/>
    <property type="project" value="InterPro"/>
</dbReference>
<evidence type="ECO:0000256" key="1">
    <source>
        <dbReference type="ARBA" id="ARBA00004202"/>
    </source>
</evidence>
<dbReference type="GO" id="GO:0019350">
    <property type="term" value="P:teichoic acid biosynthetic process"/>
    <property type="evidence" value="ECO:0007669"/>
    <property type="project" value="UniProtKB-KW"/>
</dbReference>
<organism evidence="8 9">
    <name type="scientific">Arthrobacter pityocampae</name>
    <dbReference type="NCBI Taxonomy" id="547334"/>
    <lineage>
        <taxon>Bacteria</taxon>
        <taxon>Bacillati</taxon>
        <taxon>Actinomycetota</taxon>
        <taxon>Actinomycetes</taxon>
        <taxon>Micrococcales</taxon>
        <taxon>Micrococcaceae</taxon>
        <taxon>Arthrobacter</taxon>
    </lineage>
</organism>
<keyword evidence="9" id="KW-1185">Reference proteome</keyword>
<keyword evidence="4" id="KW-0808">Transferase</keyword>
<dbReference type="Gene3D" id="3.40.50.12580">
    <property type="match status" value="1"/>
</dbReference>
<comment type="caution">
    <text evidence="8">The sequence shown here is derived from an EMBL/GenBank/DDBJ whole genome shotgun (WGS) entry which is preliminary data.</text>
</comment>
<evidence type="ECO:0000256" key="4">
    <source>
        <dbReference type="ARBA" id="ARBA00022679"/>
    </source>
</evidence>
<evidence type="ECO:0000256" key="3">
    <source>
        <dbReference type="ARBA" id="ARBA00022475"/>
    </source>
</evidence>
<proteinExistence type="inferred from homology"/>
<name>A0A2S5J155_9MICC</name>
<gene>
    <name evidence="8" type="ORF">C4K88_01340</name>
</gene>
<sequence length="1243" mass="136849">MARWTTADDAVSGIRRIAERQLRTAWRKLPAEQRTKLKQAVHPADAAKVERRVSTLASGSARPIVPAQKPVIAVGVVVSDAAQDLASTLQSVLRQKFGPVAIVVIDITGEDSIASKTATYTKRDGRVTFQAAAGLSAAAARHLAVETTTTRWVMSLSAGDVLAPGALDNAVKSLKISRSDLAVGTVGVRKGAKFVTPAAQTAVHGTENLTTTLEHSPGIAGDLYLSNKVFSRSFWLEALAEIETDGELWQAEFIRTAYQRAGTIDLLPRKVSDVVADLGGDTLTRDQLCSTKTLGEYLLRMTRTLTAESTEASPELMGHLLTRLIGTDLFPFYEVVPRTDDAHWSLLVNGTQELATLGPIAWEEIRLHNRLILAAVLDDNRADVVAICSSRSDLGSTFATIFDKGAVLAQPPYLRDLTQQPTEDLLSCQDVDLKITSKITGLAWEADGSLAITGHAYIPSIDPLGAGLKIEAVVMDPDGTEVRTLVVDRHRDPRIDWEANDNWTSYADSGFSTRIDPSMLLADDSGATSWWIKLRLTAHDRVLESPVTRREMTGAAGTVPISAIDGQRRIAVEFKSGTGLTLIRVAPMYSATNVALEGRTLTITVEAHSAPLASKITVECAKLAIRKTAVCVDVRGNVADYRLVIPRLSAEASPRVEHQWDLRLDSGFKTPQPIAWRPDSVAFEDQHDRTRRLRLKLSGYGFLALEERRYRVEADGVAVSDDGRFLTLEGTADFTSIHAPRLVLSSGKSVIEADQVSLNVTRNQGSNRFIVRFPLMSTPWGGEELVPEAGAYSVRYIPQKSEDNVGYWIPAAPAMQSTMPSRELRDALEVGLSRTAVAGALTVHIRPPLASGELGRFNQQSLRDATARADLPLRDAVLFMCFGGRRATDSTRRIFEEFQRRGVASDMYWAIADYSVTVPDGAQPVLIGSRLWYELLAEVKLLVNNNNFPFYFRKREGQTYIQTWHGTPLKKLGNDVARTNFSLSYWNLMHREATYWDALLAQNPYAADVLATCFGFTGPVIAEGYPRNDSLKTPDAGHRRTAVRDLLGIGADKKAILYAPTWRDDAKNTSKQYELVTYLDFEAAQKQLGDEYVLLLRGHHNIAGQRQTAGNPFVIDVTEYPEVNDLYLAADILINDYSSVMFDFCVTGKPIIFLTPDIAQYRDSTRGFYFDLEQQAPGPLLMTTSDVVNAIKSLPSVRIRYAERYRAFVETYAPMCNGSATQRVVDTLATETLHTNFQSILAH</sequence>
<dbReference type="AlphaFoldDB" id="A0A2S5J155"/>
<dbReference type="GO" id="GO:0005886">
    <property type="term" value="C:plasma membrane"/>
    <property type="evidence" value="ECO:0007669"/>
    <property type="project" value="UniProtKB-SubCell"/>
</dbReference>
<dbReference type="Pfam" id="PF00535">
    <property type="entry name" value="Glycos_transf_2"/>
    <property type="match status" value="1"/>
</dbReference>
<dbReference type="PANTHER" id="PTHR37316:SF3">
    <property type="entry name" value="TEICHOIC ACID GLYCEROL-PHOSPHATE TRANSFERASE"/>
    <property type="match status" value="1"/>
</dbReference>
<dbReference type="Proteomes" id="UP000239297">
    <property type="component" value="Unassembled WGS sequence"/>
</dbReference>
<dbReference type="InterPro" id="IPR043149">
    <property type="entry name" value="TagF_N"/>
</dbReference>
<evidence type="ECO:0000313" key="8">
    <source>
        <dbReference type="EMBL" id="PPB50566.1"/>
    </source>
</evidence>
<dbReference type="InterPro" id="IPR043148">
    <property type="entry name" value="TagF_C"/>
</dbReference>
<dbReference type="Pfam" id="PF04464">
    <property type="entry name" value="Glyphos_transf"/>
    <property type="match status" value="1"/>
</dbReference>
<dbReference type="SUPFAM" id="SSF53756">
    <property type="entry name" value="UDP-Glycosyltransferase/glycogen phosphorylase"/>
    <property type="match status" value="1"/>
</dbReference>
<dbReference type="Gene3D" id="3.40.50.11820">
    <property type="match status" value="1"/>
</dbReference>
<protein>
    <recommendedName>
        <fullName evidence="7">Glycosyltransferase 2-like domain-containing protein</fullName>
    </recommendedName>
</protein>
<evidence type="ECO:0000259" key="7">
    <source>
        <dbReference type="Pfam" id="PF00535"/>
    </source>
</evidence>
<dbReference type="PANTHER" id="PTHR37316">
    <property type="entry name" value="TEICHOIC ACID GLYCEROL-PHOSPHATE PRIMASE"/>
    <property type="match status" value="1"/>
</dbReference>
<dbReference type="Gene3D" id="3.90.550.10">
    <property type="entry name" value="Spore Coat Polysaccharide Biosynthesis Protein SpsA, Chain A"/>
    <property type="match status" value="1"/>
</dbReference>
<dbReference type="InterPro" id="IPR007554">
    <property type="entry name" value="Glycerophosphate_synth"/>
</dbReference>
<dbReference type="InterPro" id="IPR051612">
    <property type="entry name" value="Teichoic_Acid_Biosynth"/>
</dbReference>
<keyword evidence="5" id="KW-0777">Teichoic acid biosynthesis</keyword>
<dbReference type="SUPFAM" id="SSF53448">
    <property type="entry name" value="Nucleotide-diphospho-sugar transferases"/>
    <property type="match status" value="1"/>
</dbReference>
<evidence type="ECO:0000313" key="9">
    <source>
        <dbReference type="Proteomes" id="UP000239297"/>
    </source>
</evidence>
<comment type="similarity">
    <text evidence="2">Belongs to the CDP-glycerol glycerophosphotransferase family.</text>
</comment>
<dbReference type="InterPro" id="IPR001173">
    <property type="entry name" value="Glyco_trans_2-like"/>
</dbReference>
<reference evidence="8 9" key="1">
    <citation type="journal article" date="2014" name="Int. J. Syst. Evol. Microbiol.">
        <title>Arthrobacter pityocampae sp. nov., isolated from Thaumetopoea pityocampa (Lep., Thaumetopoeidae).</title>
        <authorList>
            <person name="Ince I.A."/>
            <person name="Demirbag Z."/>
            <person name="Kati H."/>
        </authorList>
    </citation>
    <scope>NUCLEOTIDE SEQUENCE [LARGE SCALE GENOMIC DNA]</scope>
    <source>
        <strain evidence="8 9">Tp2</strain>
    </source>
</reference>
<evidence type="ECO:0000256" key="6">
    <source>
        <dbReference type="ARBA" id="ARBA00023136"/>
    </source>
</evidence>
<keyword evidence="6" id="KW-0472">Membrane</keyword>
<keyword evidence="3" id="KW-1003">Cell membrane</keyword>
<feature type="domain" description="Glycosyltransferase 2-like" evidence="7">
    <location>
        <begin position="77"/>
        <end position="202"/>
    </location>
</feature>
<dbReference type="InterPro" id="IPR029044">
    <property type="entry name" value="Nucleotide-diphossugar_trans"/>
</dbReference>
<evidence type="ECO:0000256" key="2">
    <source>
        <dbReference type="ARBA" id="ARBA00010488"/>
    </source>
</evidence>
<comment type="subcellular location">
    <subcellularLocation>
        <location evidence="1">Cell membrane</location>
        <topology evidence="1">Peripheral membrane protein</topology>
    </subcellularLocation>
</comment>
<accession>A0A2S5J155</accession>
<dbReference type="RefSeq" id="WP_104119837.1">
    <property type="nucleotide sequence ID" value="NZ_PRKW01000001.1"/>
</dbReference>
<evidence type="ECO:0000256" key="5">
    <source>
        <dbReference type="ARBA" id="ARBA00022944"/>
    </source>
</evidence>